<dbReference type="InterPro" id="IPR051589">
    <property type="entry name" value="Sialate-O-sulfotransferase"/>
</dbReference>
<feature type="domain" description="WSC" evidence="3">
    <location>
        <begin position="38"/>
        <end position="133"/>
    </location>
</feature>
<evidence type="ECO:0000259" key="3">
    <source>
        <dbReference type="PROSITE" id="PS51212"/>
    </source>
</evidence>
<dbReference type="PANTHER" id="PTHR45964">
    <property type="entry name" value="WSCD FAMILY MEMBER CG9164"/>
    <property type="match status" value="1"/>
</dbReference>
<keyword evidence="1" id="KW-0677">Repeat</keyword>
<dbReference type="PROSITE" id="PS51212">
    <property type="entry name" value="WSC"/>
    <property type="match status" value="2"/>
</dbReference>
<dbReference type="SMART" id="SM00321">
    <property type="entry name" value="WSC"/>
    <property type="match status" value="2"/>
</dbReference>
<evidence type="ECO:0000256" key="2">
    <source>
        <dbReference type="SAM" id="SignalP"/>
    </source>
</evidence>
<keyword evidence="5" id="KW-1185">Reference proteome</keyword>
<organism evidence="4 5">
    <name type="scientific">Agrocybe pediades</name>
    <dbReference type="NCBI Taxonomy" id="84607"/>
    <lineage>
        <taxon>Eukaryota</taxon>
        <taxon>Fungi</taxon>
        <taxon>Dikarya</taxon>
        <taxon>Basidiomycota</taxon>
        <taxon>Agaricomycotina</taxon>
        <taxon>Agaricomycetes</taxon>
        <taxon>Agaricomycetidae</taxon>
        <taxon>Agaricales</taxon>
        <taxon>Agaricineae</taxon>
        <taxon>Strophariaceae</taxon>
        <taxon>Agrocybe</taxon>
    </lineage>
</organism>
<evidence type="ECO:0000256" key="1">
    <source>
        <dbReference type="ARBA" id="ARBA00022737"/>
    </source>
</evidence>
<dbReference type="PANTHER" id="PTHR45964:SF5">
    <property type="entry name" value="WSCD FAMILY MEMBER CG9164"/>
    <property type="match status" value="1"/>
</dbReference>
<keyword evidence="2" id="KW-0732">Signal</keyword>
<sequence>MSRSTAFKKFLIIASSLLSVYGSPMLDHRQTAASLPAPWVSVGCFNDAPATRTLRVASFTDVSNMTIESCLAFCTSPVAYTFAGVEFSRECFCDNIIESTGAEIDSSTCNMPCTGDADEICGGTGAINVFRNADIALPPPPAPPGTTKQTAGTFQFQGCYQDGVNGAPRSLPNQVNIQSVTAESCTTACKNAGFTVAGLEFGQECWCGSYMTLATRAPDSECNFSCAGDSTELCGAGNRLSVYVDTAVPPLNPNACLANSAISPSSPNSFKFNLQMVPASGNGSPVLLGAVFTLRTWHRNPEGLIRAFPKAEFNVTAEAHIFTLTGNTYFPDGAIPQVFGTVAVQPVVDQSQSFQPNIDASPFEGFCPMVNPLSPSTFIGPPILSAVVNGQTGFWGSCNLTGPVSFNPLTPIFSPTGANGAVCTNVVLVMTPPLVGV</sequence>
<evidence type="ECO:0000313" key="4">
    <source>
        <dbReference type="EMBL" id="KAF4623684.1"/>
    </source>
</evidence>
<reference evidence="4 5" key="1">
    <citation type="submission" date="2019-12" db="EMBL/GenBank/DDBJ databases">
        <authorList>
            <person name="Floudas D."/>
            <person name="Bentzer J."/>
            <person name="Ahren D."/>
            <person name="Johansson T."/>
            <person name="Persson P."/>
            <person name="Tunlid A."/>
        </authorList>
    </citation>
    <scope>NUCLEOTIDE SEQUENCE [LARGE SCALE GENOMIC DNA]</scope>
    <source>
        <strain evidence="4 5">CBS 102.39</strain>
    </source>
</reference>
<proteinExistence type="predicted"/>
<feature type="signal peptide" evidence="2">
    <location>
        <begin position="1"/>
        <end position="22"/>
    </location>
</feature>
<name>A0A8H4VXN0_9AGAR</name>
<gene>
    <name evidence="4" type="ORF">D9613_002308</name>
</gene>
<evidence type="ECO:0000313" key="5">
    <source>
        <dbReference type="Proteomes" id="UP000521872"/>
    </source>
</evidence>
<feature type="domain" description="WSC" evidence="3">
    <location>
        <begin position="153"/>
        <end position="246"/>
    </location>
</feature>
<accession>A0A8H4VXN0</accession>
<dbReference type="AlphaFoldDB" id="A0A8H4VXN0"/>
<protein>
    <recommendedName>
        <fullName evidence="3">WSC domain-containing protein</fullName>
    </recommendedName>
</protein>
<dbReference type="Proteomes" id="UP000521872">
    <property type="component" value="Unassembled WGS sequence"/>
</dbReference>
<comment type="caution">
    <text evidence="4">The sequence shown here is derived from an EMBL/GenBank/DDBJ whole genome shotgun (WGS) entry which is preliminary data.</text>
</comment>
<dbReference type="EMBL" id="JAACJL010000001">
    <property type="protein sequence ID" value="KAF4623684.1"/>
    <property type="molecule type" value="Genomic_DNA"/>
</dbReference>
<feature type="chain" id="PRO_5034401115" description="WSC domain-containing protein" evidence="2">
    <location>
        <begin position="23"/>
        <end position="437"/>
    </location>
</feature>
<dbReference type="Pfam" id="PF01822">
    <property type="entry name" value="WSC"/>
    <property type="match status" value="2"/>
</dbReference>
<dbReference type="InterPro" id="IPR002889">
    <property type="entry name" value="WSC_carb-bd"/>
</dbReference>